<evidence type="ECO:0000256" key="6">
    <source>
        <dbReference type="ARBA" id="ARBA00093785"/>
    </source>
</evidence>
<gene>
    <name evidence="8" type="ORF">ACFO4N_07420</name>
</gene>
<sequence length="138" mass="16389">MGAETFSDTSRFDIIKELYAQSIDLLHHLEQYDRENKDREAFIKRLKSLLDARGQVIDHIQAWPDEDIPAVFSRCLTQEERERLMEGENVIHQFIDKVFMDIKDDLKQLRHRKRSGTQYANPFQHLATKDGVFLDKRK</sequence>
<dbReference type="EMBL" id="JBHSFW010000002">
    <property type="protein sequence ID" value="MFC4618564.1"/>
    <property type="molecule type" value="Genomic_DNA"/>
</dbReference>
<comment type="caution">
    <text evidence="8">The sequence shown here is derived from an EMBL/GenBank/DDBJ whole genome shotgun (WGS) entry which is preliminary data.</text>
</comment>
<evidence type="ECO:0000256" key="5">
    <source>
        <dbReference type="ARBA" id="ARBA00093765"/>
    </source>
</evidence>
<name>A0ABV9GLW7_9BACL</name>
<proteinExistence type="inferred from homology"/>
<organism evidence="8 9">
    <name type="scientific">Camelliibacillus cellulosilyticus</name>
    <dbReference type="NCBI Taxonomy" id="2174486"/>
    <lineage>
        <taxon>Bacteria</taxon>
        <taxon>Bacillati</taxon>
        <taxon>Bacillota</taxon>
        <taxon>Bacilli</taxon>
        <taxon>Bacillales</taxon>
        <taxon>Sporolactobacillaceae</taxon>
        <taxon>Camelliibacillus</taxon>
    </lineage>
</organism>
<comment type="subcellular location">
    <subcellularLocation>
        <location evidence="1">Cytoplasm</location>
        <location evidence="1">Cytosol</location>
    </subcellularLocation>
</comment>
<keyword evidence="9" id="KW-1185">Reference proteome</keyword>
<protein>
    <recommendedName>
        <fullName evidence="7">Flagellar protein FliT</fullName>
    </recommendedName>
</protein>
<comment type="similarity">
    <text evidence="6">Belongs to the bacillales FliT family.</text>
</comment>
<dbReference type="Proteomes" id="UP001596022">
    <property type="component" value="Unassembled WGS sequence"/>
</dbReference>
<reference evidence="9" key="1">
    <citation type="journal article" date="2019" name="Int. J. Syst. Evol. Microbiol.">
        <title>The Global Catalogue of Microorganisms (GCM) 10K type strain sequencing project: providing services to taxonomists for standard genome sequencing and annotation.</title>
        <authorList>
            <consortium name="The Broad Institute Genomics Platform"/>
            <consortium name="The Broad Institute Genome Sequencing Center for Infectious Disease"/>
            <person name="Wu L."/>
            <person name="Ma J."/>
        </authorList>
    </citation>
    <scope>NUCLEOTIDE SEQUENCE [LARGE SCALE GENOMIC DNA]</scope>
    <source>
        <strain evidence="9">CGMCC 1.16306</strain>
    </source>
</reference>
<evidence type="ECO:0000256" key="7">
    <source>
        <dbReference type="ARBA" id="ARBA00093797"/>
    </source>
</evidence>
<accession>A0ABV9GLW7</accession>
<comment type="function">
    <text evidence="5">May act as an export chaperone for the filament capping protein FliD.</text>
</comment>
<evidence type="ECO:0000256" key="4">
    <source>
        <dbReference type="ARBA" id="ARBA00023186"/>
    </source>
</evidence>
<keyword evidence="3" id="KW-1005">Bacterial flagellum biogenesis</keyword>
<keyword evidence="4" id="KW-0143">Chaperone</keyword>
<keyword evidence="2" id="KW-0963">Cytoplasm</keyword>
<dbReference type="InterPro" id="IPR008622">
    <property type="entry name" value="FliT"/>
</dbReference>
<dbReference type="RefSeq" id="WP_376845608.1">
    <property type="nucleotide sequence ID" value="NZ_JBHSFW010000002.1"/>
</dbReference>
<evidence type="ECO:0000256" key="2">
    <source>
        <dbReference type="ARBA" id="ARBA00022490"/>
    </source>
</evidence>
<dbReference type="Pfam" id="PF05400">
    <property type="entry name" value="FliT"/>
    <property type="match status" value="1"/>
</dbReference>
<evidence type="ECO:0000313" key="9">
    <source>
        <dbReference type="Proteomes" id="UP001596022"/>
    </source>
</evidence>
<evidence type="ECO:0000313" key="8">
    <source>
        <dbReference type="EMBL" id="MFC4618564.1"/>
    </source>
</evidence>
<evidence type="ECO:0000256" key="3">
    <source>
        <dbReference type="ARBA" id="ARBA00022795"/>
    </source>
</evidence>
<evidence type="ECO:0000256" key="1">
    <source>
        <dbReference type="ARBA" id="ARBA00004514"/>
    </source>
</evidence>